<dbReference type="PANTHER" id="PTHR10044">
    <property type="entry name" value="INHIBITOR OF APOPTOSIS"/>
    <property type="match status" value="1"/>
</dbReference>
<dbReference type="PROSITE" id="PS50143">
    <property type="entry name" value="BIR_REPEAT_2"/>
    <property type="match status" value="1"/>
</dbReference>
<dbReference type="GO" id="GO:0043066">
    <property type="term" value="P:negative regulation of apoptotic process"/>
    <property type="evidence" value="ECO:0007669"/>
    <property type="project" value="TreeGrafter"/>
</dbReference>
<dbReference type="GO" id="GO:0031398">
    <property type="term" value="P:positive regulation of protein ubiquitination"/>
    <property type="evidence" value="ECO:0007669"/>
    <property type="project" value="TreeGrafter"/>
</dbReference>
<dbReference type="GO" id="GO:0005737">
    <property type="term" value="C:cytoplasm"/>
    <property type="evidence" value="ECO:0007669"/>
    <property type="project" value="TreeGrafter"/>
</dbReference>
<organism evidence="1 2">
    <name type="scientific">Allacma fusca</name>
    <dbReference type="NCBI Taxonomy" id="39272"/>
    <lineage>
        <taxon>Eukaryota</taxon>
        <taxon>Metazoa</taxon>
        <taxon>Ecdysozoa</taxon>
        <taxon>Arthropoda</taxon>
        <taxon>Hexapoda</taxon>
        <taxon>Collembola</taxon>
        <taxon>Symphypleona</taxon>
        <taxon>Sminthuridae</taxon>
        <taxon>Allacma</taxon>
    </lineage>
</organism>
<comment type="caution">
    <text evidence="1">The sequence shown here is derived from an EMBL/GenBank/DDBJ whole genome shotgun (WGS) entry which is preliminary data.</text>
</comment>
<dbReference type="InterPro" id="IPR050784">
    <property type="entry name" value="IAP"/>
</dbReference>
<dbReference type="SMART" id="SM00238">
    <property type="entry name" value="BIR"/>
    <property type="match status" value="1"/>
</dbReference>
<dbReference type="PANTHER" id="PTHR10044:SF139">
    <property type="entry name" value="DEATH-ASSOCIATED INHIBITOR OF APOPTOSIS 2"/>
    <property type="match status" value="1"/>
</dbReference>
<dbReference type="AlphaFoldDB" id="A0A8J2KU79"/>
<keyword evidence="2" id="KW-1185">Reference proteome</keyword>
<dbReference type="GO" id="GO:0061630">
    <property type="term" value="F:ubiquitin protein ligase activity"/>
    <property type="evidence" value="ECO:0007669"/>
    <property type="project" value="TreeGrafter"/>
</dbReference>
<proteinExistence type="predicted"/>
<protein>
    <submittedName>
        <fullName evidence="1">Uncharacterized protein</fullName>
    </submittedName>
</protein>
<accession>A0A8J2KU79</accession>
<dbReference type="EMBL" id="CAJVCH010217797">
    <property type="protein sequence ID" value="CAG7731696.1"/>
    <property type="molecule type" value="Genomic_DNA"/>
</dbReference>
<reference evidence="1" key="1">
    <citation type="submission" date="2021-06" db="EMBL/GenBank/DDBJ databases">
        <authorList>
            <person name="Hodson N. C."/>
            <person name="Mongue J. A."/>
            <person name="Jaron S. K."/>
        </authorList>
    </citation>
    <scope>NUCLEOTIDE SEQUENCE</scope>
</reference>
<dbReference type="OrthoDB" id="2196114at2759"/>
<dbReference type="Pfam" id="PF00653">
    <property type="entry name" value="BIR"/>
    <property type="match status" value="1"/>
</dbReference>
<dbReference type="Proteomes" id="UP000708208">
    <property type="component" value="Unassembled WGS sequence"/>
</dbReference>
<name>A0A8J2KU79_9HEXA</name>
<evidence type="ECO:0000313" key="1">
    <source>
        <dbReference type="EMBL" id="CAG7731696.1"/>
    </source>
</evidence>
<sequence>MALRVGDEQIYFRMVPEGAKVHDTTVTGGIYRQNADGTYDVVCCNREKSPCFFCVQAEREGKVNMSEMKTEAGRLKSFYEEPVWNFPNVCPKKLAKWGFRYLRETGDQVQCVFCHAILGDWEKGQDVYERHKKRNWACTIVRGEEWENVPL</sequence>
<dbReference type="GO" id="GO:0043027">
    <property type="term" value="F:cysteine-type endopeptidase inhibitor activity involved in apoptotic process"/>
    <property type="evidence" value="ECO:0007669"/>
    <property type="project" value="TreeGrafter"/>
</dbReference>
<dbReference type="InterPro" id="IPR001370">
    <property type="entry name" value="BIR_rpt"/>
</dbReference>
<evidence type="ECO:0000313" key="2">
    <source>
        <dbReference type="Proteomes" id="UP000708208"/>
    </source>
</evidence>
<dbReference type="GO" id="GO:0005634">
    <property type="term" value="C:nucleus"/>
    <property type="evidence" value="ECO:0007669"/>
    <property type="project" value="TreeGrafter"/>
</dbReference>
<dbReference type="GO" id="GO:0051726">
    <property type="term" value="P:regulation of cell cycle"/>
    <property type="evidence" value="ECO:0007669"/>
    <property type="project" value="TreeGrafter"/>
</dbReference>
<gene>
    <name evidence="1" type="ORF">AFUS01_LOCUS20270</name>
</gene>